<accession>A0A161ZG08</accession>
<evidence type="ECO:0000256" key="1">
    <source>
        <dbReference type="SAM" id="MobiDB-lite"/>
    </source>
</evidence>
<name>A0A161ZG08_PSEFL</name>
<dbReference type="EMBL" id="LUKJ01000002">
    <property type="protein sequence ID" value="KZN20802.1"/>
    <property type="molecule type" value="Genomic_DNA"/>
</dbReference>
<feature type="region of interest" description="Disordered" evidence="1">
    <location>
        <begin position="149"/>
        <end position="168"/>
    </location>
</feature>
<feature type="transmembrane region" description="Helical" evidence="2">
    <location>
        <begin position="23"/>
        <end position="41"/>
    </location>
</feature>
<dbReference type="AlphaFoldDB" id="A0A161ZG08"/>
<dbReference type="Proteomes" id="UP000076489">
    <property type="component" value="Unassembled WGS sequence"/>
</dbReference>
<reference evidence="4" key="1">
    <citation type="submission" date="2016-03" db="EMBL/GenBank/DDBJ databases">
        <authorList>
            <person name="Ray J."/>
            <person name="Price M."/>
            <person name="Deutschbauer A."/>
        </authorList>
    </citation>
    <scope>NUCLEOTIDE SEQUENCE [LARGE SCALE GENOMIC DNA]</scope>
    <source>
        <strain evidence="4">FW300-N1B4</strain>
    </source>
</reference>
<reference evidence="3 4" key="2">
    <citation type="journal article" date="2018" name="Nature">
        <title>Mutant phenotypes for thousands of bacterial genes of unknown function.</title>
        <authorList>
            <person name="Price M.N."/>
            <person name="Wetmore K.M."/>
            <person name="Waters R.J."/>
            <person name="Callaghan M."/>
            <person name="Ray J."/>
            <person name="Liu H."/>
            <person name="Kuehl J.V."/>
            <person name="Melnyk R.A."/>
            <person name="Lamson J.S."/>
            <person name="Suh Y."/>
            <person name="Carlson H.K."/>
            <person name="Esquivel Z."/>
            <person name="Sadeeshkumar H."/>
            <person name="Chakraborty R."/>
            <person name="Zane G.M."/>
            <person name="Rubin B.E."/>
            <person name="Wall J.D."/>
            <person name="Visel A."/>
            <person name="Bristow J."/>
            <person name="Blow M.J."/>
            <person name="Arkin A.P."/>
            <person name="Deutschbauer A.M."/>
        </authorList>
    </citation>
    <scope>NUCLEOTIDE SEQUENCE [LARGE SCALE GENOMIC DNA]</scope>
    <source>
        <strain evidence="3 4">FW300-N1B4</strain>
    </source>
</reference>
<proteinExistence type="predicted"/>
<keyword evidence="2" id="KW-0472">Membrane</keyword>
<evidence type="ECO:0000313" key="4">
    <source>
        <dbReference type="Proteomes" id="UP000076489"/>
    </source>
</evidence>
<evidence type="ECO:0000313" key="3">
    <source>
        <dbReference type="EMBL" id="KZN20802.1"/>
    </source>
</evidence>
<feature type="region of interest" description="Disordered" evidence="1">
    <location>
        <begin position="73"/>
        <end position="105"/>
    </location>
</feature>
<protein>
    <recommendedName>
        <fullName evidence="5">Transmembrane protein</fullName>
    </recommendedName>
</protein>
<evidence type="ECO:0008006" key="5">
    <source>
        <dbReference type="Google" id="ProtNLM"/>
    </source>
</evidence>
<comment type="caution">
    <text evidence="3">The sequence shown here is derived from an EMBL/GenBank/DDBJ whole genome shotgun (WGS) entry which is preliminary data.</text>
</comment>
<organism evidence="3 4">
    <name type="scientific">Pseudomonas fluorescens</name>
    <dbReference type="NCBI Taxonomy" id="294"/>
    <lineage>
        <taxon>Bacteria</taxon>
        <taxon>Pseudomonadati</taxon>
        <taxon>Pseudomonadota</taxon>
        <taxon>Gammaproteobacteria</taxon>
        <taxon>Pseudomonadales</taxon>
        <taxon>Pseudomonadaceae</taxon>
        <taxon>Pseudomonas</taxon>
    </lineage>
</organism>
<keyword evidence="2" id="KW-0812">Transmembrane</keyword>
<keyword evidence="2" id="KW-1133">Transmembrane helix</keyword>
<sequence length="168" mass="18153">MIFGAVSVTSPQQKMEEVVASEAIGLLGAVMIVGSIAYVWLGRLKDKAPAGDFNDTSAPDARPERKSHYHLKLGMPESQARPDLVEPTQHVENKRTGKAHSKSNVPKEVVAPAICPTAAANLDIAAKLAKMGDLEGVLEFAHMVLESDDATEQQKIQARTLKRQCSPR</sequence>
<evidence type="ECO:0000256" key="2">
    <source>
        <dbReference type="SAM" id="Phobius"/>
    </source>
</evidence>
<gene>
    <name evidence="3" type="ORF">A1D17_04475</name>
</gene>